<accession>A0A561VHI1</accession>
<dbReference type="EMBL" id="VIXA01000005">
    <property type="protein sequence ID" value="TWG11014.1"/>
    <property type="molecule type" value="Genomic_DNA"/>
</dbReference>
<keyword evidence="2" id="KW-1185">Reference proteome</keyword>
<comment type="caution">
    <text evidence="1">The sequence shown here is derived from an EMBL/GenBank/DDBJ whole genome shotgun (WGS) entry which is preliminary data.</text>
</comment>
<reference evidence="1 2" key="1">
    <citation type="submission" date="2019-06" db="EMBL/GenBank/DDBJ databases">
        <title>Sequencing the genomes of 1000 actinobacteria strains.</title>
        <authorList>
            <person name="Klenk H.-P."/>
        </authorList>
    </citation>
    <scope>NUCLEOTIDE SEQUENCE [LARGE SCALE GENOMIC DNA]</scope>
    <source>
        <strain evidence="1 2">DSM 102131</strain>
    </source>
</reference>
<dbReference type="Proteomes" id="UP000319927">
    <property type="component" value="Unassembled WGS sequence"/>
</dbReference>
<name>A0A561VHI1_9ACTN</name>
<proteinExistence type="predicted"/>
<evidence type="ECO:0000313" key="1">
    <source>
        <dbReference type="EMBL" id="TWG11014.1"/>
    </source>
</evidence>
<dbReference type="AlphaFoldDB" id="A0A561VHI1"/>
<protein>
    <submittedName>
        <fullName evidence="1">Uncharacterized protein</fullName>
    </submittedName>
</protein>
<sequence length="688" mass="75892">MLVTQAFAQETLQPLYLLCDASVRVQDHRRMLADLLFGHLADEITQDILLAYSVRWGIELYDNTEQTMTLMQLQQMHQATRVPQLSTTLEEPEIAAAFRALRRRIGGDMALLEADVAEVRSPIVAVLTSGASRDTPLDRAAALDALLTRSLRTDEEQDWSPTVLIIGLQPPDDGILNELAGGHDDVEVATLRSPEDVAAVARTVAAMARQSVAHGVSRLRYAQWVVAERDLTLGKHYGTTAESELVEIVTTAALQSLEPLVYRRFRNTEDADDHPFAPLLSLVSLRNSPVLPGRVDHLADRMLWPLRLVVGDDPVTPVGFVAPDVRPLFVDDEDHERVPRAMTALYLDGTASPAQPVDVPAADGVRRARLCAALADAVDLAHSYGIVLGERALESALYTLRPAPAVLLADCDAVRLRESADPHWQVPDLIWLGRFVDRCVTRPAVGSEQDSPPVLDATGRALLQRARSNVPDQLPRADEWRDFLAARAAKLQGPPVLEQVQASPSAVPVGSPVTVRWRSRYADELMVIGPDGTSFTAKSGELDDGVAQLVATRPGCFGVRAANQVGEDTASTSWVHVAELPRLAQLPVPSPPLDPAVWRADELRDLLDRVQSRLRVDPGRAFPPVVPFDPAAPQTAERRVATALFRRQRSFQTVIHHATFPIDLTRWITARLERPEHRRPRWLRKPWA</sequence>
<gene>
    <name evidence="1" type="ORF">FHX75_15102</name>
</gene>
<organism evidence="1 2">
    <name type="scientific">Micromonospora palomenae</name>
    <dbReference type="NCBI Taxonomy" id="1461247"/>
    <lineage>
        <taxon>Bacteria</taxon>
        <taxon>Bacillati</taxon>
        <taxon>Actinomycetota</taxon>
        <taxon>Actinomycetes</taxon>
        <taxon>Micromonosporales</taxon>
        <taxon>Micromonosporaceae</taxon>
        <taxon>Micromonospora</taxon>
    </lineage>
</organism>
<evidence type="ECO:0000313" key="2">
    <source>
        <dbReference type="Proteomes" id="UP000319927"/>
    </source>
</evidence>